<comment type="caution">
    <text evidence="2">The sequence shown here is derived from an EMBL/GenBank/DDBJ whole genome shotgun (WGS) entry which is preliminary data.</text>
</comment>
<name>A0AAW2YJH0_9EUKA</name>
<dbReference type="Proteomes" id="UP001431209">
    <property type="component" value="Unassembled WGS sequence"/>
</dbReference>
<proteinExistence type="predicted"/>
<protein>
    <submittedName>
        <fullName evidence="2">Uncharacterized protein</fullName>
    </submittedName>
</protein>
<dbReference type="AlphaFoldDB" id="A0AAW2YJH0"/>
<keyword evidence="3" id="KW-1185">Reference proteome</keyword>
<gene>
    <name evidence="2" type="ORF">AKO1_005696</name>
</gene>
<dbReference type="EMBL" id="JAOPGA020000178">
    <property type="protein sequence ID" value="KAL0477455.1"/>
    <property type="molecule type" value="Genomic_DNA"/>
</dbReference>
<evidence type="ECO:0000256" key="1">
    <source>
        <dbReference type="SAM" id="MobiDB-lite"/>
    </source>
</evidence>
<reference evidence="2 3" key="1">
    <citation type="submission" date="2024-03" db="EMBL/GenBank/DDBJ databases">
        <title>The Acrasis kona genome and developmental transcriptomes reveal deep origins of eukaryotic multicellular pathways.</title>
        <authorList>
            <person name="Sheikh S."/>
            <person name="Fu C.-J."/>
            <person name="Brown M.W."/>
            <person name="Baldauf S.L."/>
        </authorList>
    </citation>
    <scope>NUCLEOTIDE SEQUENCE [LARGE SCALE GENOMIC DNA]</scope>
    <source>
        <strain evidence="2 3">ATCC MYA-3509</strain>
    </source>
</reference>
<sequence>MAKYAERIGQSDIDRVIADAERDSHLVMPKLDFEAITNHALKHITPGYDRVKDFLVESIPDMQLIVSDLNSTGKLIDPEGEIDIDAPGFLDHFAPQVRDRVLTEIDHDDYDYEYTQFAKTNRVTPETMSQFNRQFFIDKQTLNDRDLISMMAGSGSGESPRQAELANLFTEVNDSTILQKKLEEEVQQLKNKIELEASGGGAESATKTEDEGAQAASDDVRARKKEIVRDFKHLSPEQIKEWEVKAIKVREDAIKQLTESIDYGKKI</sequence>
<feature type="region of interest" description="Disordered" evidence="1">
    <location>
        <begin position="197"/>
        <end position="220"/>
    </location>
</feature>
<evidence type="ECO:0000313" key="3">
    <source>
        <dbReference type="Proteomes" id="UP001431209"/>
    </source>
</evidence>
<accession>A0AAW2YJH0</accession>
<organism evidence="2 3">
    <name type="scientific">Acrasis kona</name>
    <dbReference type="NCBI Taxonomy" id="1008807"/>
    <lineage>
        <taxon>Eukaryota</taxon>
        <taxon>Discoba</taxon>
        <taxon>Heterolobosea</taxon>
        <taxon>Tetramitia</taxon>
        <taxon>Eutetramitia</taxon>
        <taxon>Acrasidae</taxon>
        <taxon>Acrasis</taxon>
    </lineage>
</organism>
<evidence type="ECO:0000313" key="2">
    <source>
        <dbReference type="EMBL" id="KAL0477455.1"/>
    </source>
</evidence>